<dbReference type="InterPro" id="IPR058486">
    <property type="entry name" value="DUF8173"/>
</dbReference>
<dbReference type="RefSeq" id="WP_012659792.1">
    <property type="nucleotide sequence ID" value="NC_012029.1"/>
</dbReference>
<name>B9LTM3_HALLT</name>
<keyword evidence="4" id="KW-1185">Reference proteome</keyword>
<dbReference type="GeneID" id="7401690"/>
<keyword evidence="1" id="KW-0472">Membrane</keyword>
<dbReference type="Pfam" id="PF26514">
    <property type="entry name" value="DUF8173"/>
    <property type="match status" value="1"/>
</dbReference>
<dbReference type="AlphaFoldDB" id="B9LTM3"/>
<evidence type="ECO:0000259" key="2">
    <source>
        <dbReference type="Pfam" id="PF26514"/>
    </source>
</evidence>
<organism evidence="3 4">
    <name type="scientific">Halorubrum lacusprofundi (strain ATCC 49239 / DSM 5036 / JCM 8891 / ACAM 34)</name>
    <dbReference type="NCBI Taxonomy" id="416348"/>
    <lineage>
        <taxon>Archaea</taxon>
        <taxon>Methanobacteriati</taxon>
        <taxon>Methanobacteriota</taxon>
        <taxon>Stenosarchaea group</taxon>
        <taxon>Halobacteria</taxon>
        <taxon>Halobacteriales</taxon>
        <taxon>Haloferacaceae</taxon>
        <taxon>Halorubrum</taxon>
    </lineage>
</organism>
<dbReference type="EMBL" id="CP001365">
    <property type="protein sequence ID" value="ACM56157.1"/>
    <property type="molecule type" value="Genomic_DNA"/>
</dbReference>
<dbReference type="KEGG" id="hla:Hlac_0555"/>
<feature type="transmembrane region" description="Helical" evidence="1">
    <location>
        <begin position="202"/>
        <end position="224"/>
    </location>
</feature>
<evidence type="ECO:0000313" key="4">
    <source>
        <dbReference type="Proteomes" id="UP000000740"/>
    </source>
</evidence>
<feature type="domain" description="DUF8173" evidence="2">
    <location>
        <begin position="206"/>
        <end position="342"/>
    </location>
</feature>
<reference evidence="3 4" key="1">
    <citation type="journal article" date="2016" name="Stand. Genomic Sci.">
        <title>Complete genome sequence of the Antarctic Halorubrum lacusprofundi type strain ACAM 34.</title>
        <authorList>
            <person name="Anderson I.J."/>
            <person name="DasSarma P."/>
            <person name="Lucas S."/>
            <person name="Copeland A."/>
            <person name="Lapidus A."/>
            <person name="Del Rio T.G."/>
            <person name="Tice H."/>
            <person name="Dalin E."/>
            <person name="Bruce D.C."/>
            <person name="Goodwin L."/>
            <person name="Pitluck S."/>
            <person name="Sims D."/>
            <person name="Brettin T.S."/>
            <person name="Detter J.C."/>
            <person name="Han C.S."/>
            <person name="Larimer F."/>
            <person name="Hauser L."/>
            <person name="Land M."/>
            <person name="Ivanova N."/>
            <person name="Richardson P."/>
            <person name="Cavicchioli R."/>
            <person name="DasSarma S."/>
            <person name="Woese C.R."/>
            <person name="Kyrpides N.C."/>
        </authorList>
    </citation>
    <scope>NUCLEOTIDE SEQUENCE [LARGE SCALE GENOMIC DNA]</scope>
    <source>
        <strain evidence="4">ATCC 49239 / DSM 5036 / JCM 8891 / ACAM 34</strain>
    </source>
</reference>
<feature type="transmembrane region" description="Helical" evidence="1">
    <location>
        <begin position="271"/>
        <end position="292"/>
    </location>
</feature>
<proteinExistence type="predicted"/>
<dbReference type="eggNOG" id="arCOG04555">
    <property type="taxonomic scope" value="Archaea"/>
</dbReference>
<feature type="transmembrane region" description="Helical" evidence="1">
    <location>
        <begin position="331"/>
        <end position="349"/>
    </location>
</feature>
<evidence type="ECO:0000313" key="3">
    <source>
        <dbReference type="EMBL" id="ACM56157.1"/>
    </source>
</evidence>
<gene>
    <name evidence="3" type="ordered locus">Hlac_0555</name>
</gene>
<keyword evidence="1" id="KW-1133">Transmembrane helix</keyword>
<accession>B9LTM3</accession>
<feature type="transmembrane region" description="Helical" evidence="1">
    <location>
        <begin position="304"/>
        <end position="325"/>
    </location>
</feature>
<evidence type="ECO:0000256" key="1">
    <source>
        <dbReference type="SAM" id="Phobius"/>
    </source>
</evidence>
<protein>
    <recommendedName>
        <fullName evidence="2">DUF8173 domain-containing protein</fullName>
    </recommendedName>
</protein>
<sequence>MSLSSSTARRRRLAVALALVALLSPLAAGLATAQSVQGASGTIVVDEGETVDRVEGVAGTIVVHGTVEGDLSGAAGLIRIAETGRVDGNVQVAAGTVVVDGAVGGNAELGAGSFELTETGRIDGSLDAGAGSISVDGAVGGDVRAAADSVVIGPNADVGGEFRYDAGTFTQSPDATVAGGVVEDTSLRGDTGVGFGGDLVPLWFGSAYGVAVNLVLGAVLLLAFPRFSDDVADRVSEGPLASGGVGLLALIATPIFLALVAITIVGIPLALVGIVAYVVALWIGSVYGRYALGSWVLDRLDSPNRWVALLLGVVGVALIGLVPWIGELVDLLVLLLGLGALALALWGRYRGRDDAIVSDSDPVEMD</sequence>
<feature type="transmembrane region" description="Helical" evidence="1">
    <location>
        <begin position="245"/>
        <end position="265"/>
    </location>
</feature>
<keyword evidence="1" id="KW-0812">Transmembrane</keyword>
<dbReference type="HOGENOM" id="CLU_064234_0_0_2"/>
<dbReference type="Proteomes" id="UP000000740">
    <property type="component" value="Chromosome 1"/>
</dbReference>